<dbReference type="InterPro" id="IPR007342">
    <property type="entry name" value="PsuG"/>
</dbReference>
<keyword evidence="3" id="KW-0418">Kinase</keyword>
<dbReference type="Pfam" id="PF00294">
    <property type="entry name" value="PfkB"/>
    <property type="match status" value="2"/>
</dbReference>
<dbReference type="SUPFAM" id="SSF110581">
    <property type="entry name" value="Indigoidine synthase A-like"/>
    <property type="match status" value="1"/>
</dbReference>
<dbReference type="Proteomes" id="UP000694569">
    <property type="component" value="Unplaced"/>
</dbReference>
<keyword evidence="6" id="KW-0456">Lyase</keyword>
<dbReference type="GO" id="GO:0005737">
    <property type="term" value="C:cytoplasm"/>
    <property type="evidence" value="ECO:0007669"/>
    <property type="project" value="TreeGrafter"/>
</dbReference>
<evidence type="ECO:0000259" key="8">
    <source>
        <dbReference type="Pfam" id="PF00294"/>
    </source>
</evidence>
<dbReference type="PROSITE" id="PS00583">
    <property type="entry name" value="PFKB_KINASES_1"/>
    <property type="match status" value="1"/>
</dbReference>
<dbReference type="Pfam" id="PF04227">
    <property type="entry name" value="Indigoidine_A"/>
    <property type="match status" value="1"/>
</dbReference>
<dbReference type="GO" id="GO:0016301">
    <property type="term" value="F:kinase activity"/>
    <property type="evidence" value="ECO:0007669"/>
    <property type="project" value="UniProtKB-KW"/>
</dbReference>
<dbReference type="GO" id="GO:0046872">
    <property type="term" value="F:metal ion binding"/>
    <property type="evidence" value="ECO:0007669"/>
    <property type="project" value="UniProtKB-KW"/>
</dbReference>
<evidence type="ECO:0000256" key="3">
    <source>
        <dbReference type="ARBA" id="ARBA00022777"/>
    </source>
</evidence>
<evidence type="ECO:0000256" key="1">
    <source>
        <dbReference type="ARBA" id="ARBA00022679"/>
    </source>
</evidence>
<sequence>MLVSILRQFGQGFSCTMGWARCGIVEQRLYHNSFLRIHPNVKQALSEGRPIVALESTIITHGMPYPQNISMAKDVEDIVRTNGSVPATVGILRGKIHVGLCEEDLLFLAKSKDCVKVSRRDLPYVLSKGLSGGSTVSATMIAAKSAGIPIFVTGGIGGVHRDGEKTMDISADLTELGRTPVAVISAGVKSILDIGRTLEYLETEGVCVSTFGNSQDFPAFFTPKSGFQAPCNVRNEEEAAQLIACSLELKLGSGLLIAVPIPPEHSVSGQEIEEAVQQALKEARLKHTTGKEATPFLLKRVKEITGGKSLESNLALIKNNAQVGSRIAVALSRIWKPEGGLWNELRGLESSEISPVDSRPVVVGGIYVDFIAKTYHNKIVYGGQTNPGQVQQSFGGVGRNVADCLSRLGQKPLFISAVGQDAHSKTVFQYCTHMDMRGVKKLEDQRTATYCAVITNNGELSFGLGDIDIHCHITDTYVSQFADCLRHAPLICIDGNVPLATIQYVCDFAKQNSIPDIPSELDDIIDKAIVLSLPLLEYLHCVIITLGANGVLLCGYSSGGALFLYPKIKVRQEGLSALHYPAAPISPKEIVNVSGAGDSFIAGFLAGILAEMNTDICVRMGLLAARLSLQSHGPISNLISVTTVSPQQVKAISWIKPKTWKIDPSNGKKLLM</sequence>
<feature type="domain" description="Carbohydrate kinase PfkB" evidence="8">
    <location>
        <begin position="361"/>
        <end position="520"/>
    </location>
</feature>
<dbReference type="GeneTree" id="ENSGT00390000007427"/>
<keyword evidence="5" id="KW-0464">Manganese</keyword>
<dbReference type="Gene3D" id="3.40.1790.10">
    <property type="entry name" value="Indigoidine synthase domain"/>
    <property type="match status" value="1"/>
</dbReference>
<dbReference type="InterPro" id="IPR029056">
    <property type="entry name" value="Ribokinase-like"/>
</dbReference>
<dbReference type="InterPro" id="IPR022830">
    <property type="entry name" value="Indigdn_synthA-like"/>
</dbReference>
<dbReference type="CDD" id="cd01941">
    <property type="entry name" value="YeiC_kinase_like"/>
    <property type="match status" value="1"/>
</dbReference>
<reference evidence="9" key="1">
    <citation type="submission" date="2025-08" db="UniProtKB">
        <authorList>
            <consortium name="Ensembl"/>
        </authorList>
    </citation>
    <scope>IDENTIFICATION</scope>
</reference>
<dbReference type="HAMAP" id="MF_01876">
    <property type="entry name" value="PsiMP_glycosidase"/>
    <property type="match status" value="1"/>
</dbReference>
<evidence type="ECO:0000313" key="10">
    <source>
        <dbReference type="Proteomes" id="UP000694569"/>
    </source>
</evidence>
<keyword evidence="2" id="KW-0479">Metal-binding</keyword>
<keyword evidence="7" id="KW-0326">Glycosidase</keyword>
<dbReference type="PANTHER" id="PTHR42909">
    <property type="entry name" value="ZGC:136858"/>
    <property type="match status" value="1"/>
</dbReference>
<keyword evidence="4" id="KW-0378">Hydrolase</keyword>
<dbReference type="GO" id="GO:0004730">
    <property type="term" value="F:pseudouridylate synthase activity"/>
    <property type="evidence" value="ECO:0007669"/>
    <property type="project" value="InterPro"/>
</dbReference>
<evidence type="ECO:0000256" key="7">
    <source>
        <dbReference type="ARBA" id="ARBA00023295"/>
    </source>
</evidence>
<evidence type="ECO:0000256" key="2">
    <source>
        <dbReference type="ARBA" id="ARBA00022723"/>
    </source>
</evidence>
<reference evidence="9" key="2">
    <citation type="submission" date="2025-09" db="UniProtKB">
        <authorList>
            <consortium name="Ensembl"/>
        </authorList>
    </citation>
    <scope>IDENTIFICATION</scope>
</reference>
<dbReference type="AlphaFoldDB" id="A0A8C5PMY7"/>
<evidence type="ECO:0000256" key="6">
    <source>
        <dbReference type="ARBA" id="ARBA00023239"/>
    </source>
</evidence>
<name>A0A8C5PMY7_9ANUR</name>
<dbReference type="GO" id="GO:0006753">
    <property type="term" value="P:nucleoside phosphate metabolic process"/>
    <property type="evidence" value="ECO:0007669"/>
    <property type="project" value="UniProtKB-ARBA"/>
</dbReference>
<dbReference type="PANTHER" id="PTHR42909:SF1">
    <property type="entry name" value="CARBOHYDRATE KINASE PFKB DOMAIN-CONTAINING PROTEIN"/>
    <property type="match status" value="1"/>
</dbReference>
<keyword evidence="1" id="KW-0808">Transferase</keyword>
<proteinExistence type="inferred from homology"/>
<dbReference type="SUPFAM" id="SSF53613">
    <property type="entry name" value="Ribokinase-like"/>
    <property type="match status" value="1"/>
</dbReference>
<evidence type="ECO:0000313" key="9">
    <source>
        <dbReference type="Ensembl" id="ENSLLEP00000025124.1"/>
    </source>
</evidence>
<dbReference type="GO" id="GO:0016798">
    <property type="term" value="F:hydrolase activity, acting on glycosyl bonds"/>
    <property type="evidence" value="ECO:0007669"/>
    <property type="project" value="UniProtKB-KW"/>
</dbReference>
<dbReference type="InterPro" id="IPR011611">
    <property type="entry name" value="PfkB_dom"/>
</dbReference>
<dbReference type="Ensembl" id="ENSLLET00000026082.1">
    <property type="protein sequence ID" value="ENSLLEP00000025124.1"/>
    <property type="gene ID" value="ENSLLEG00000015855.1"/>
</dbReference>
<keyword evidence="10" id="KW-1185">Reference proteome</keyword>
<feature type="domain" description="Carbohydrate kinase PfkB" evidence="8">
    <location>
        <begin position="541"/>
        <end position="637"/>
    </location>
</feature>
<protein>
    <recommendedName>
        <fullName evidence="8">Carbohydrate kinase PfkB domain-containing protein</fullName>
    </recommendedName>
</protein>
<organism evidence="9 10">
    <name type="scientific">Leptobrachium leishanense</name>
    <name type="common">Leishan spiny toad</name>
    <dbReference type="NCBI Taxonomy" id="445787"/>
    <lineage>
        <taxon>Eukaryota</taxon>
        <taxon>Metazoa</taxon>
        <taxon>Chordata</taxon>
        <taxon>Craniata</taxon>
        <taxon>Vertebrata</taxon>
        <taxon>Euteleostomi</taxon>
        <taxon>Amphibia</taxon>
        <taxon>Batrachia</taxon>
        <taxon>Anura</taxon>
        <taxon>Pelobatoidea</taxon>
        <taxon>Megophryidae</taxon>
        <taxon>Leptobrachium</taxon>
    </lineage>
</organism>
<dbReference type="InterPro" id="IPR002173">
    <property type="entry name" value="Carboh/pur_kinase_PfkB_CS"/>
</dbReference>
<evidence type="ECO:0000256" key="5">
    <source>
        <dbReference type="ARBA" id="ARBA00023211"/>
    </source>
</evidence>
<evidence type="ECO:0000256" key="4">
    <source>
        <dbReference type="ARBA" id="ARBA00022801"/>
    </source>
</evidence>
<accession>A0A8C5PMY7</accession>
<dbReference type="Gene3D" id="3.40.1190.20">
    <property type="match status" value="2"/>
</dbReference>
<dbReference type="PROSITE" id="PS00584">
    <property type="entry name" value="PFKB_KINASES_2"/>
    <property type="match status" value="1"/>
</dbReference>